<dbReference type="InterPro" id="IPR037736">
    <property type="entry name" value="PSA3"/>
</dbReference>
<name>A0AAP0QSC8_9ROSI</name>
<organism evidence="2 3">
    <name type="scientific">Citrus x changshan-huyou</name>
    <dbReference type="NCBI Taxonomy" id="2935761"/>
    <lineage>
        <taxon>Eukaryota</taxon>
        <taxon>Viridiplantae</taxon>
        <taxon>Streptophyta</taxon>
        <taxon>Embryophyta</taxon>
        <taxon>Tracheophyta</taxon>
        <taxon>Spermatophyta</taxon>
        <taxon>Magnoliopsida</taxon>
        <taxon>eudicotyledons</taxon>
        <taxon>Gunneridae</taxon>
        <taxon>Pentapetalae</taxon>
        <taxon>rosids</taxon>
        <taxon>malvids</taxon>
        <taxon>Sapindales</taxon>
        <taxon>Rutaceae</taxon>
        <taxon>Aurantioideae</taxon>
        <taxon>Citrus</taxon>
    </lineage>
</organism>
<gene>
    <name evidence="2" type="ORF">WN944_009806</name>
</gene>
<evidence type="ECO:0000313" key="2">
    <source>
        <dbReference type="EMBL" id="KAK9221380.1"/>
    </source>
</evidence>
<evidence type="ECO:0000256" key="1">
    <source>
        <dbReference type="SAM" id="MobiDB-lite"/>
    </source>
</evidence>
<evidence type="ECO:0008006" key="4">
    <source>
        <dbReference type="Google" id="ProtNLM"/>
    </source>
</evidence>
<sequence>MEDETLKESGGIAATRICKMEKEKSTRRVEGDVVLFVRELGTNLQAQISTCCKQISPSLILFHQIQSSNPARLRKLPSSSSNGGVLSVKAYIENQNSISNFANKVIGSLPVIGLFARILSDEGGVGGDIIDFAEFRRRVGNKCSINDSKAFYDFQERRGRAGDPLYVLICCWLAAVGAGLLKSEEILEGAARLRVSNDVEFEEETFLAAMNEAKERRAKLNAVTPTIPMAIRAEKALEAIYVCCFGKELVEEEDERLLVTILRAVFPTVEQPEIERIVKEKARKVAEGSDETNVPESKPLPKEAVKQQMKDLEFLKQNSET</sequence>
<comment type="caution">
    <text evidence="2">The sequence shown here is derived from an EMBL/GenBank/DDBJ whole genome shotgun (WGS) entry which is preliminary data.</text>
</comment>
<dbReference type="EMBL" id="JBCGBO010000002">
    <property type="protein sequence ID" value="KAK9221380.1"/>
    <property type="molecule type" value="Genomic_DNA"/>
</dbReference>
<reference evidence="2 3" key="1">
    <citation type="submission" date="2024-05" db="EMBL/GenBank/DDBJ databases">
        <title>Haplotype-resolved chromosome-level genome assembly of Huyou (Citrus changshanensis).</title>
        <authorList>
            <person name="Miao C."/>
            <person name="Chen W."/>
            <person name="Wu Y."/>
            <person name="Wang L."/>
            <person name="Zhao S."/>
            <person name="Grierson D."/>
            <person name="Xu C."/>
            <person name="Chen K."/>
        </authorList>
    </citation>
    <scope>NUCLEOTIDE SEQUENCE [LARGE SCALE GENOMIC DNA]</scope>
    <source>
        <strain evidence="2">01-14</strain>
        <tissue evidence="2">Leaf</tissue>
    </source>
</reference>
<dbReference type="Proteomes" id="UP001428341">
    <property type="component" value="Unassembled WGS sequence"/>
</dbReference>
<protein>
    <recommendedName>
        <fullName evidence="4">Photosystem I assembly factor PSA3, chloroplastic</fullName>
    </recommendedName>
</protein>
<proteinExistence type="predicted"/>
<dbReference type="PANTHER" id="PTHR36770">
    <property type="entry name" value="PHOTOSYSTEM I ASSEMBLY FACTOR PSA3, CHLOROPLASTIC"/>
    <property type="match status" value="1"/>
</dbReference>
<accession>A0AAP0QSC8</accession>
<feature type="region of interest" description="Disordered" evidence="1">
    <location>
        <begin position="282"/>
        <end position="304"/>
    </location>
</feature>
<dbReference type="AlphaFoldDB" id="A0AAP0QSC8"/>
<dbReference type="PANTHER" id="PTHR36770:SF1">
    <property type="entry name" value="PHOTOSYSTEM I ASSEMBLY FACTOR PSA3, CHLOROPLASTIC"/>
    <property type="match status" value="1"/>
</dbReference>
<evidence type="ECO:0000313" key="3">
    <source>
        <dbReference type="Proteomes" id="UP001428341"/>
    </source>
</evidence>
<keyword evidence="3" id="KW-1185">Reference proteome</keyword>
<dbReference type="GO" id="GO:0048564">
    <property type="term" value="P:photosystem I assembly"/>
    <property type="evidence" value="ECO:0007669"/>
    <property type="project" value="InterPro"/>
</dbReference>